<evidence type="ECO:0000313" key="2">
    <source>
        <dbReference type="EMBL" id="KDN84535.1"/>
    </source>
</evidence>
<protein>
    <submittedName>
        <fullName evidence="2">Uncharacterized protein</fullName>
    </submittedName>
</protein>
<dbReference type="HOGENOM" id="CLU_2935420_0_0_11"/>
<sequence length="60" mass="6710">MWRGGRTRGGRAGPGRAAMASGDPGSRVGKPRVMKLLHSVFVQWKRKRAFHHIVWCPDQA</sequence>
<gene>
    <name evidence="2" type="ORF">KCH_36270</name>
</gene>
<feature type="region of interest" description="Disordered" evidence="1">
    <location>
        <begin position="1"/>
        <end position="30"/>
    </location>
</feature>
<evidence type="ECO:0000313" key="3">
    <source>
        <dbReference type="Proteomes" id="UP000027178"/>
    </source>
</evidence>
<comment type="caution">
    <text evidence="2">The sequence shown here is derived from an EMBL/GenBank/DDBJ whole genome shotgun (WGS) entry which is preliminary data.</text>
</comment>
<organism evidence="2 3">
    <name type="scientific">Kitasatospora cheerisanensis KCTC 2395</name>
    <dbReference type="NCBI Taxonomy" id="1348663"/>
    <lineage>
        <taxon>Bacteria</taxon>
        <taxon>Bacillati</taxon>
        <taxon>Actinomycetota</taxon>
        <taxon>Actinomycetes</taxon>
        <taxon>Kitasatosporales</taxon>
        <taxon>Streptomycetaceae</taxon>
        <taxon>Kitasatospora</taxon>
    </lineage>
</organism>
<name>A0A066Z2X7_9ACTN</name>
<dbReference type="AlphaFoldDB" id="A0A066Z2X7"/>
<keyword evidence="3" id="KW-1185">Reference proteome</keyword>
<dbReference type="EMBL" id="JNBY01000092">
    <property type="protein sequence ID" value="KDN84535.1"/>
    <property type="molecule type" value="Genomic_DNA"/>
</dbReference>
<evidence type="ECO:0000256" key="1">
    <source>
        <dbReference type="SAM" id="MobiDB-lite"/>
    </source>
</evidence>
<accession>A0A066Z2X7</accession>
<reference evidence="2 3" key="1">
    <citation type="submission" date="2014-05" db="EMBL/GenBank/DDBJ databases">
        <title>Draft Genome Sequence of Kitasatospora cheerisanensis KCTC 2395.</title>
        <authorList>
            <person name="Nam D.H."/>
        </authorList>
    </citation>
    <scope>NUCLEOTIDE SEQUENCE [LARGE SCALE GENOMIC DNA]</scope>
    <source>
        <strain evidence="2 3">KCTC 2395</strain>
    </source>
</reference>
<proteinExistence type="predicted"/>
<dbReference type="PATRIC" id="fig|1348663.4.peg.3493"/>
<dbReference type="Proteomes" id="UP000027178">
    <property type="component" value="Unassembled WGS sequence"/>
</dbReference>